<dbReference type="InterPro" id="IPR024586">
    <property type="entry name" value="DnaJ-like_C11_C"/>
</dbReference>
<dbReference type="Gene3D" id="1.10.287.110">
    <property type="entry name" value="DnaJ domain"/>
    <property type="match status" value="1"/>
</dbReference>
<name>U6G7E6_EIMAC</name>
<evidence type="ECO:0000256" key="1">
    <source>
        <dbReference type="ARBA" id="ARBA00023186"/>
    </source>
</evidence>
<gene>
    <name evidence="3" type="ORF">EAH_00053740</name>
</gene>
<evidence type="ECO:0000313" key="3">
    <source>
        <dbReference type="EMBL" id="CDI76085.1"/>
    </source>
</evidence>
<dbReference type="GO" id="GO:0042407">
    <property type="term" value="P:cristae formation"/>
    <property type="evidence" value="ECO:0007669"/>
    <property type="project" value="TreeGrafter"/>
</dbReference>
<keyword evidence="1" id="KW-0143">Chaperone</keyword>
<dbReference type="PROSITE" id="PS50076">
    <property type="entry name" value="DNAJ_2"/>
    <property type="match status" value="1"/>
</dbReference>
<evidence type="ECO:0000259" key="2">
    <source>
        <dbReference type="PROSITE" id="PS50076"/>
    </source>
</evidence>
<dbReference type="InterPro" id="IPR052243">
    <property type="entry name" value="Mito_inner_membrane_organizer"/>
</dbReference>
<dbReference type="Proteomes" id="UP000018050">
    <property type="component" value="Unassembled WGS sequence"/>
</dbReference>
<dbReference type="PRINTS" id="PR00625">
    <property type="entry name" value="JDOMAIN"/>
</dbReference>
<dbReference type="SMART" id="SM00271">
    <property type="entry name" value="DnaJ"/>
    <property type="match status" value="1"/>
</dbReference>
<dbReference type="CDD" id="cd06257">
    <property type="entry name" value="DnaJ"/>
    <property type="match status" value="1"/>
</dbReference>
<accession>U6G7E6</accession>
<dbReference type="PANTHER" id="PTHR44157">
    <property type="entry name" value="DNAJ HOMOLOG SUBFAMILY C MEMBER 11"/>
    <property type="match status" value="1"/>
</dbReference>
<dbReference type="RefSeq" id="XP_013253302.1">
    <property type="nucleotide sequence ID" value="XM_013397848.1"/>
</dbReference>
<feature type="domain" description="J" evidence="2">
    <location>
        <begin position="57"/>
        <end position="119"/>
    </location>
</feature>
<sequence>MKLRTYIVGFGMPVAVCRSDEAEEEEPKEVKGFKQKAAESQFGVYAQPETSAVIADAYYSLLGVSPDASTAEIRKAYYSLCKRLHPDKGAAGVEELHKVQEAFSVLSDQTRRLLFEIKTKTKTKEEREEKLNQLEKLQRLRSVRDIQNMQIEYANKLKREKSANGVIEEQHLEGPYIDVAIPLQCQIDDSRFVFAGGASSSFEQLPGFYNPAPLMSGGDISLYVLYTFRGQVHEVTVSDCSRLALPLRCTYT</sequence>
<proteinExistence type="predicted"/>
<dbReference type="SUPFAM" id="SSF46565">
    <property type="entry name" value="Chaperone J-domain"/>
    <property type="match status" value="1"/>
</dbReference>
<dbReference type="GeneID" id="25273444"/>
<reference evidence="3" key="2">
    <citation type="submission" date="2013-10" db="EMBL/GenBank/DDBJ databases">
        <authorList>
            <person name="Aslett M."/>
        </authorList>
    </citation>
    <scope>NUCLEOTIDE SEQUENCE</scope>
    <source>
        <strain evidence="3">Houghton</strain>
    </source>
</reference>
<dbReference type="OrthoDB" id="10250354at2759"/>
<dbReference type="InterPro" id="IPR001623">
    <property type="entry name" value="DnaJ_domain"/>
</dbReference>
<dbReference type="Pfam" id="PF00226">
    <property type="entry name" value="DnaJ"/>
    <property type="match status" value="1"/>
</dbReference>
<dbReference type="PANTHER" id="PTHR44157:SF1">
    <property type="entry name" value="DNAJ HOMOLOG SUBFAMILY C MEMBER 11"/>
    <property type="match status" value="1"/>
</dbReference>
<dbReference type="AlphaFoldDB" id="U6G7E6"/>
<keyword evidence="4" id="KW-1185">Reference proteome</keyword>
<dbReference type="OMA" id="GPYIDVA"/>
<dbReference type="GO" id="GO:0005739">
    <property type="term" value="C:mitochondrion"/>
    <property type="evidence" value="ECO:0007669"/>
    <property type="project" value="GOC"/>
</dbReference>
<reference evidence="3" key="1">
    <citation type="submission" date="2013-10" db="EMBL/GenBank/DDBJ databases">
        <title>Genomic analysis of the causative agents of coccidiosis in chickens.</title>
        <authorList>
            <person name="Reid A.J."/>
            <person name="Blake D."/>
            <person name="Billington K."/>
            <person name="Browne H."/>
            <person name="Dunn M."/>
            <person name="Hung S."/>
            <person name="Kawahara F."/>
            <person name="Miranda-Saavedra D."/>
            <person name="Mourier T."/>
            <person name="Nagra H."/>
            <person name="Otto T.D."/>
            <person name="Rawlings N."/>
            <person name="Sanchez A."/>
            <person name="Sanders M."/>
            <person name="Subramaniam C."/>
            <person name="Tay Y."/>
            <person name="Dear P."/>
            <person name="Doerig C."/>
            <person name="Gruber A."/>
            <person name="Parkinson J."/>
            <person name="Shirley M."/>
            <person name="Wan K.L."/>
            <person name="Berriman M."/>
            <person name="Tomley F."/>
            <person name="Pain A."/>
        </authorList>
    </citation>
    <scope>NUCLEOTIDE SEQUENCE</scope>
    <source>
        <strain evidence="3">Houghton</strain>
    </source>
</reference>
<organism evidence="3 4">
    <name type="scientific">Eimeria acervulina</name>
    <name type="common">Coccidian parasite</name>
    <dbReference type="NCBI Taxonomy" id="5801"/>
    <lineage>
        <taxon>Eukaryota</taxon>
        <taxon>Sar</taxon>
        <taxon>Alveolata</taxon>
        <taxon>Apicomplexa</taxon>
        <taxon>Conoidasida</taxon>
        <taxon>Coccidia</taxon>
        <taxon>Eucoccidiorida</taxon>
        <taxon>Eimeriorina</taxon>
        <taxon>Eimeriidae</taxon>
        <taxon>Eimeria</taxon>
    </lineage>
</organism>
<dbReference type="Pfam" id="PF11875">
    <property type="entry name" value="DnaJ-like_C11_C"/>
    <property type="match status" value="1"/>
</dbReference>
<dbReference type="EMBL" id="HG670310">
    <property type="protein sequence ID" value="CDI76085.1"/>
    <property type="molecule type" value="Genomic_DNA"/>
</dbReference>
<dbReference type="InterPro" id="IPR036869">
    <property type="entry name" value="J_dom_sf"/>
</dbReference>
<evidence type="ECO:0000313" key="4">
    <source>
        <dbReference type="Proteomes" id="UP000018050"/>
    </source>
</evidence>
<protein>
    <submittedName>
        <fullName evidence="3">DnaJ domain-containing protein, putative</fullName>
    </submittedName>
</protein>
<dbReference type="VEuPathDB" id="ToxoDB:EAH_00053740"/>